<proteinExistence type="predicted"/>
<evidence type="ECO:0000259" key="1">
    <source>
        <dbReference type="Pfam" id="PF05057"/>
    </source>
</evidence>
<keyword evidence="3" id="KW-1185">Reference proteome</keyword>
<dbReference type="Proteomes" id="UP000321412">
    <property type="component" value="Unassembled WGS sequence"/>
</dbReference>
<dbReference type="InterPro" id="IPR007751">
    <property type="entry name" value="DUF676_lipase-like"/>
</dbReference>
<dbReference type="AlphaFoldDB" id="A0A5C6X1Y7"/>
<dbReference type="EMBL" id="VOSM01000010">
    <property type="protein sequence ID" value="TXD35162.1"/>
    <property type="molecule type" value="Genomic_DNA"/>
</dbReference>
<name>A0A5C6X1Y7_9DELT</name>
<dbReference type="OrthoDB" id="275181at2"/>
<dbReference type="PANTHER" id="PTHR37946:SF1">
    <property type="entry name" value="SLL1969 PROTEIN"/>
    <property type="match status" value="1"/>
</dbReference>
<feature type="domain" description="DUF676" evidence="1">
    <location>
        <begin position="48"/>
        <end position="130"/>
    </location>
</feature>
<dbReference type="Pfam" id="PF05057">
    <property type="entry name" value="DUF676"/>
    <property type="match status" value="1"/>
</dbReference>
<gene>
    <name evidence="2" type="ORF">FRC98_16965</name>
</gene>
<dbReference type="RefSeq" id="WP_146982625.1">
    <property type="nucleotide sequence ID" value="NZ_VOSM01000010.1"/>
</dbReference>
<evidence type="ECO:0000313" key="3">
    <source>
        <dbReference type="Proteomes" id="UP000321412"/>
    </source>
</evidence>
<accession>A0A5C6X1Y7</accession>
<evidence type="ECO:0000313" key="2">
    <source>
        <dbReference type="EMBL" id="TXD35162.1"/>
    </source>
</evidence>
<dbReference type="PANTHER" id="PTHR37946">
    <property type="entry name" value="SLL1969 PROTEIN"/>
    <property type="match status" value="1"/>
</dbReference>
<reference evidence="2 3" key="1">
    <citation type="submission" date="2019-08" db="EMBL/GenBank/DDBJ databases">
        <title>Bradymonadales sp. TMQ4.</title>
        <authorList>
            <person name="Liang Q."/>
        </authorList>
    </citation>
    <scope>NUCLEOTIDE SEQUENCE [LARGE SCALE GENOMIC DNA]</scope>
    <source>
        <strain evidence="2 3">TMQ4</strain>
    </source>
</reference>
<dbReference type="SUPFAM" id="SSF53474">
    <property type="entry name" value="alpha/beta-Hydrolases"/>
    <property type="match status" value="1"/>
</dbReference>
<dbReference type="Gene3D" id="3.40.50.1820">
    <property type="entry name" value="alpha/beta hydrolase"/>
    <property type="match status" value="1"/>
</dbReference>
<comment type="caution">
    <text evidence="2">The sequence shown here is derived from an EMBL/GenBank/DDBJ whole genome shotgun (WGS) entry which is preliminary data.</text>
</comment>
<protein>
    <recommendedName>
        <fullName evidence="1">DUF676 domain-containing protein</fullName>
    </recommendedName>
</protein>
<dbReference type="InterPro" id="IPR029058">
    <property type="entry name" value="AB_hydrolase_fold"/>
</dbReference>
<organism evidence="2 3">
    <name type="scientific">Lujinxingia vulgaris</name>
    <dbReference type="NCBI Taxonomy" id="2600176"/>
    <lineage>
        <taxon>Bacteria</taxon>
        <taxon>Deltaproteobacteria</taxon>
        <taxon>Bradymonadales</taxon>
        <taxon>Lujinxingiaceae</taxon>
        <taxon>Lujinxingia</taxon>
    </lineage>
</organism>
<sequence>MMPPETSPTPRSAALVSVLALMLIAAAGLTSCFSWQHDAEDLDPLQGKELVVIVHGLGRTEASMIPLSHALEEAGYEVLSWGYSSFCCRLETIGQQLASELERIEGPRPTKIHFVGHSFGNLVIRQLLTHTPPPEPGRVVMLAPPNQGSTKADRWAPYFSWMLAPLDDLVTDPSGAAASLPPIRERAVGIIAGRYDGKVSIDETRMKGTDAHIVVPSAHTFIMADGQVHALVLSFLETGVFEGATPE</sequence>